<evidence type="ECO:0000313" key="2">
    <source>
        <dbReference type="Proteomes" id="UP000321793"/>
    </source>
</evidence>
<protein>
    <recommendedName>
        <fullName evidence="3">ESAT-6-like protein</fullName>
    </recommendedName>
</protein>
<gene>
    <name evidence="1" type="ORF">KLO01_28090</name>
</gene>
<keyword evidence="2" id="KW-1185">Reference proteome</keyword>
<reference evidence="1 2" key="1">
    <citation type="submission" date="2019-07" db="EMBL/GenBank/DDBJ databases">
        <title>Whole genome shotgun sequence of Knoellia locipacati NBRC 109775.</title>
        <authorList>
            <person name="Hosoyama A."/>
            <person name="Uohara A."/>
            <person name="Ohji S."/>
            <person name="Ichikawa N."/>
        </authorList>
    </citation>
    <scope>NUCLEOTIDE SEQUENCE [LARGE SCALE GENOMIC DNA]</scope>
    <source>
        <strain evidence="1 2">NBRC 109775</strain>
    </source>
</reference>
<name>A0A512T3I5_9MICO</name>
<dbReference type="AlphaFoldDB" id="A0A512T3I5"/>
<dbReference type="OrthoDB" id="3387628at2"/>
<proteinExistence type="predicted"/>
<organism evidence="1 2">
    <name type="scientific">Knoellia locipacati</name>
    <dbReference type="NCBI Taxonomy" id="882824"/>
    <lineage>
        <taxon>Bacteria</taxon>
        <taxon>Bacillati</taxon>
        <taxon>Actinomycetota</taxon>
        <taxon>Actinomycetes</taxon>
        <taxon>Micrococcales</taxon>
        <taxon>Intrasporangiaceae</taxon>
        <taxon>Knoellia</taxon>
    </lineage>
</organism>
<dbReference type="RefSeq" id="WP_147066204.1">
    <property type="nucleotide sequence ID" value="NZ_BAABDN010000003.1"/>
</dbReference>
<accession>A0A512T3I5</accession>
<dbReference type="InterPro" id="IPR010310">
    <property type="entry name" value="T7SS_ESAT-6-like"/>
</dbReference>
<comment type="caution">
    <text evidence="1">The sequence shown here is derived from an EMBL/GenBank/DDBJ whole genome shotgun (WGS) entry which is preliminary data.</text>
</comment>
<dbReference type="Proteomes" id="UP000321793">
    <property type="component" value="Unassembled WGS sequence"/>
</dbReference>
<evidence type="ECO:0008006" key="3">
    <source>
        <dbReference type="Google" id="ProtNLM"/>
    </source>
</evidence>
<dbReference type="SUPFAM" id="SSF140453">
    <property type="entry name" value="EsxAB dimer-like"/>
    <property type="match status" value="1"/>
</dbReference>
<evidence type="ECO:0000313" key="1">
    <source>
        <dbReference type="EMBL" id="GEQ14762.1"/>
    </source>
</evidence>
<dbReference type="EMBL" id="BKBA01000010">
    <property type="protein sequence ID" value="GEQ14762.1"/>
    <property type="molecule type" value="Genomic_DNA"/>
</dbReference>
<sequence length="97" mass="10650">MGGQNIKVGSGGLDTLIGDMVKGVNDLKTKVSDMESDLRPHMGEWEAGAKGAFEEVKKKWGTEVQDLNELLLDIKKAVEQSKEAYLAGELRNKNSWS</sequence>
<dbReference type="InterPro" id="IPR036689">
    <property type="entry name" value="ESAT-6-like_sf"/>
</dbReference>
<dbReference type="Pfam" id="PF06013">
    <property type="entry name" value="WXG100"/>
    <property type="match status" value="1"/>
</dbReference>
<dbReference type="Gene3D" id="1.10.287.1060">
    <property type="entry name" value="ESAT-6-like"/>
    <property type="match status" value="1"/>
</dbReference>